<sequence>MTPVWLFDLDNTLHNAGVHIFPHINRAMTTYLARRLDLSHEEASALRMHYWSRFGATLRGMVRNHAERPADFLAATHQFPDLGAMLVFDRALLASLRRLPGRKYIFSNAPRSYVDEVLRLTGLDHVMDGSFAVEDLGYQPKPQIRAYRAVLRRLKVPASRCIMVEDTAMNLRPAHCLGMRTVWITPHAAPRPLWVDLQLRNARQLRRGLRRIQTSAGGKS</sequence>
<dbReference type="SFLD" id="SFLDG01132">
    <property type="entry name" value="C1.5.3:_5'-Nucleotidase_Like"/>
    <property type="match status" value="1"/>
</dbReference>
<dbReference type="PANTHER" id="PTHR47438">
    <property type="entry name" value="PHOSPHATE METABOLISM PROTEIN 8-RELATED"/>
    <property type="match status" value="1"/>
</dbReference>
<evidence type="ECO:0000313" key="1">
    <source>
        <dbReference type="EMBL" id="NSL54488.1"/>
    </source>
</evidence>
<accession>A0ABX2IJI7</accession>
<comment type="caution">
    <text evidence="1">The sequence shown here is derived from an EMBL/GenBank/DDBJ whole genome shotgun (WGS) entry which is preliminary data.</text>
</comment>
<proteinExistence type="predicted"/>
<gene>
    <name evidence="1" type="ORF">HJ583_005595</name>
</gene>
<dbReference type="InterPro" id="IPR052791">
    <property type="entry name" value="SSM1_domain"/>
</dbReference>
<evidence type="ECO:0000313" key="2">
    <source>
        <dbReference type="Proteomes" id="UP000778523"/>
    </source>
</evidence>
<reference evidence="1 2" key="1">
    <citation type="submission" date="2020-06" db="EMBL/GenBank/DDBJ databases">
        <title>Draft genome of Uliginosibacterium sp. IMCC34675.</title>
        <authorList>
            <person name="Song J."/>
        </authorList>
    </citation>
    <scope>NUCLEOTIDE SEQUENCE [LARGE SCALE GENOMIC DNA]</scope>
    <source>
        <strain evidence="1 2">IMCC34675</strain>
    </source>
</reference>
<dbReference type="Proteomes" id="UP000778523">
    <property type="component" value="Unassembled WGS sequence"/>
</dbReference>
<dbReference type="InterPro" id="IPR023214">
    <property type="entry name" value="HAD_sf"/>
</dbReference>
<dbReference type="PANTHER" id="PTHR47438:SF1">
    <property type="entry name" value="PHOSPHATE METABOLISM PROTEIN 8-RELATED"/>
    <property type="match status" value="1"/>
</dbReference>
<dbReference type="Gene3D" id="1.10.150.450">
    <property type="match status" value="1"/>
</dbReference>
<dbReference type="RefSeq" id="WP_170020981.1">
    <property type="nucleotide sequence ID" value="NZ_JABCSC020000001.1"/>
</dbReference>
<dbReference type="NCBIfam" id="TIGR01993">
    <property type="entry name" value="Pyr-5-nucltdase"/>
    <property type="match status" value="1"/>
</dbReference>
<dbReference type="SFLD" id="SFLDG01129">
    <property type="entry name" value="C1.5:_HAD__Beta-PGM__Phosphata"/>
    <property type="match status" value="1"/>
</dbReference>
<protein>
    <submittedName>
        <fullName evidence="1">Pyrimidine 5'-nucleotidase</fullName>
    </submittedName>
</protein>
<dbReference type="EMBL" id="JABCSC020000001">
    <property type="protein sequence ID" value="NSL54488.1"/>
    <property type="molecule type" value="Genomic_DNA"/>
</dbReference>
<dbReference type="SFLD" id="SFLDS00003">
    <property type="entry name" value="Haloacid_Dehalogenase"/>
    <property type="match status" value="1"/>
</dbReference>
<dbReference type="InterPro" id="IPR036412">
    <property type="entry name" value="HAD-like_sf"/>
</dbReference>
<dbReference type="SUPFAM" id="SSF56784">
    <property type="entry name" value="HAD-like"/>
    <property type="match status" value="1"/>
</dbReference>
<name>A0ABX2IJI7_9RHOO</name>
<organism evidence="1 2">
    <name type="scientific">Uliginosibacterium aquaticum</name>
    <dbReference type="NCBI Taxonomy" id="2731212"/>
    <lineage>
        <taxon>Bacteria</taxon>
        <taxon>Pseudomonadati</taxon>
        <taxon>Pseudomonadota</taxon>
        <taxon>Betaproteobacteria</taxon>
        <taxon>Rhodocyclales</taxon>
        <taxon>Zoogloeaceae</taxon>
        <taxon>Uliginosibacterium</taxon>
    </lineage>
</organism>
<dbReference type="InterPro" id="IPR010237">
    <property type="entry name" value="Pyr-5-nucltdase"/>
</dbReference>
<dbReference type="Gene3D" id="3.40.50.1000">
    <property type="entry name" value="HAD superfamily/HAD-like"/>
    <property type="match status" value="1"/>
</dbReference>
<keyword evidence="2" id="KW-1185">Reference proteome</keyword>
<dbReference type="Pfam" id="PF00702">
    <property type="entry name" value="Hydrolase"/>
    <property type="match status" value="1"/>
</dbReference>
<dbReference type="InterPro" id="IPR006439">
    <property type="entry name" value="HAD-SF_hydro_IA"/>
</dbReference>
<dbReference type="NCBIfam" id="TIGR01509">
    <property type="entry name" value="HAD-SF-IA-v3"/>
    <property type="match status" value="1"/>
</dbReference>